<dbReference type="GO" id="GO:0008081">
    <property type="term" value="F:phosphoric diester hydrolase activity"/>
    <property type="evidence" value="ECO:0007669"/>
    <property type="project" value="InterPro"/>
</dbReference>
<dbReference type="AlphaFoldDB" id="A0A1Z1W9F2"/>
<dbReference type="OrthoDB" id="9758957at2"/>
<name>A0A1Z1W9F2_9ACTN</name>
<dbReference type="STRING" id="67267.GCA_000716675_07260"/>
<sequence length="317" mass="34823">MVTRTVLTGLTALALAGPAGVLTPLEWGGGPLTVDALPPIVYTAHRGGALEVPENSMSGLMAAFERRTAQVIDVDTRMLRDGTLVVMHDATLDRTTYARGPVRGLTLREWQRVRLRPPTGVPGRWRAERPPTVAEVLDRFGGRVMLMLEAKDPQSLARLGTMIHTRGLARSVFVNTNKPWVARRAHHLGLLAQLWRSRTQLRTDRPRDWASFVDVLDVDYKARDADLLRAVNSGIPRVWAHTVTTPRQRDRVLRLGCDGVITDAPGLLSRTPIKGRAKAARTTAARAAVRPAAGQRGAGQRGAMPYRAYSTRVSVYS</sequence>
<dbReference type="GO" id="GO:0006629">
    <property type="term" value="P:lipid metabolic process"/>
    <property type="evidence" value="ECO:0007669"/>
    <property type="project" value="InterPro"/>
</dbReference>
<organism evidence="2 3">
    <name type="scientific">Streptomyces alboflavus</name>
    <dbReference type="NCBI Taxonomy" id="67267"/>
    <lineage>
        <taxon>Bacteria</taxon>
        <taxon>Bacillati</taxon>
        <taxon>Actinomycetota</taxon>
        <taxon>Actinomycetes</taxon>
        <taxon>Kitasatosporales</taxon>
        <taxon>Streptomycetaceae</taxon>
        <taxon>Streptomyces</taxon>
    </lineage>
</organism>
<gene>
    <name evidence="2" type="ORF">SMD44_02495</name>
</gene>
<dbReference type="Pfam" id="PF03009">
    <property type="entry name" value="GDPD"/>
    <property type="match status" value="1"/>
</dbReference>
<evidence type="ECO:0000259" key="1">
    <source>
        <dbReference type="PROSITE" id="PS51704"/>
    </source>
</evidence>
<dbReference type="InterPro" id="IPR030395">
    <property type="entry name" value="GP_PDE_dom"/>
</dbReference>
<dbReference type="KEGG" id="salf:SMD44_02495"/>
<keyword evidence="3" id="KW-1185">Reference proteome</keyword>
<dbReference type="InterPro" id="IPR017946">
    <property type="entry name" value="PLC-like_Pdiesterase_TIM-brl"/>
</dbReference>
<evidence type="ECO:0000313" key="3">
    <source>
        <dbReference type="Proteomes" id="UP000195880"/>
    </source>
</evidence>
<evidence type="ECO:0000313" key="2">
    <source>
        <dbReference type="EMBL" id="ARX83081.1"/>
    </source>
</evidence>
<dbReference type="PANTHER" id="PTHR46211">
    <property type="entry name" value="GLYCEROPHOSPHORYL DIESTER PHOSPHODIESTERASE"/>
    <property type="match status" value="1"/>
</dbReference>
<proteinExistence type="predicted"/>
<dbReference type="CDD" id="cd08556">
    <property type="entry name" value="GDPD"/>
    <property type="match status" value="1"/>
</dbReference>
<dbReference type="eggNOG" id="COG0584">
    <property type="taxonomic scope" value="Bacteria"/>
</dbReference>
<dbReference type="SUPFAM" id="SSF51695">
    <property type="entry name" value="PLC-like phosphodiesterases"/>
    <property type="match status" value="1"/>
</dbReference>
<protein>
    <submittedName>
        <fullName evidence="2">Glycerophosphodiester phosphodiesterase</fullName>
    </submittedName>
</protein>
<dbReference type="RefSeq" id="WP_087883845.1">
    <property type="nucleotide sequence ID" value="NZ_CP021748.1"/>
</dbReference>
<dbReference type="Proteomes" id="UP000195880">
    <property type="component" value="Chromosome"/>
</dbReference>
<dbReference type="PROSITE" id="PS51704">
    <property type="entry name" value="GP_PDE"/>
    <property type="match status" value="1"/>
</dbReference>
<dbReference type="Gene3D" id="3.20.20.190">
    <property type="entry name" value="Phosphatidylinositol (PI) phosphodiesterase"/>
    <property type="match status" value="1"/>
</dbReference>
<feature type="domain" description="GP-PDE" evidence="1">
    <location>
        <begin position="40"/>
        <end position="272"/>
    </location>
</feature>
<reference evidence="2 3" key="1">
    <citation type="submission" date="2017-05" db="EMBL/GenBank/DDBJ databases">
        <title>Streptomyces alboflavus Genome sequencing and assembly.</title>
        <authorList>
            <person name="Wang Y."/>
            <person name="Du B."/>
            <person name="Ding Y."/>
            <person name="Liu H."/>
            <person name="Hou Q."/>
            <person name="Liu K."/>
            <person name="Wang C."/>
            <person name="Yao L."/>
        </authorList>
    </citation>
    <scope>NUCLEOTIDE SEQUENCE [LARGE SCALE GENOMIC DNA]</scope>
    <source>
        <strain evidence="2 3">MDJK44</strain>
    </source>
</reference>
<dbReference type="EMBL" id="CP021748">
    <property type="protein sequence ID" value="ARX83081.1"/>
    <property type="molecule type" value="Genomic_DNA"/>
</dbReference>
<dbReference type="PANTHER" id="PTHR46211:SF14">
    <property type="entry name" value="GLYCEROPHOSPHODIESTER PHOSPHODIESTERASE"/>
    <property type="match status" value="1"/>
</dbReference>
<accession>A0A1Z1W9F2</accession>